<keyword evidence="2" id="KW-1185">Reference proteome</keyword>
<dbReference type="InterPro" id="IPR012347">
    <property type="entry name" value="Ferritin-like"/>
</dbReference>
<proteinExistence type="predicted"/>
<dbReference type="Proteomes" id="UP000183557">
    <property type="component" value="Unassembled WGS sequence"/>
</dbReference>
<protein>
    <submittedName>
        <fullName evidence="1">Rubrerythrin</fullName>
    </submittedName>
</protein>
<dbReference type="InterPro" id="IPR009078">
    <property type="entry name" value="Ferritin-like_SF"/>
</dbReference>
<accession>A0A1I3SZH3</accession>
<gene>
    <name evidence="1" type="ORF">SAMN04487936_103122</name>
</gene>
<dbReference type="OrthoDB" id="3231985at2"/>
<dbReference type="AlphaFoldDB" id="A0A1I3SZH3"/>
<dbReference type="EMBL" id="FOSB01000003">
    <property type="protein sequence ID" value="SFJ62981.1"/>
    <property type="molecule type" value="Genomic_DNA"/>
</dbReference>
<dbReference type="SUPFAM" id="SSF47240">
    <property type="entry name" value="Ferritin-like"/>
    <property type="match status" value="1"/>
</dbReference>
<reference evidence="2" key="1">
    <citation type="submission" date="2016-10" db="EMBL/GenBank/DDBJ databases">
        <authorList>
            <person name="Varghese N."/>
            <person name="Submissions S."/>
        </authorList>
    </citation>
    <scope>NUCLEOTIDE SEQUENCE [LARGE SCALE GENOMIC DNA]</scope>
    <source>
        <strain evidence="2">CGMCC 1.3704</strain>
    </source>
</reference>
<organism evidence="1 2">
    <name type="scientific">Halobacillus dabanensis</name>
    <dbReference type="NCBI Taxonomy" id="240302"/>
    <lineage>
        <taxon>Bacteria</taxon>
        <taxon>Bacillati</taxon>
        <taxon>Bacillota</taxon>
        <taxon>Bacilli</taxon>
        <taxon>Bacillales</taxon>
        <taxon>Bacillaceae</taxon>
        <taxon>Halobacillus</taxon>
    </lineage>
</organism>
<dbReference type="Gene3D" id="1.20.1260.10">
    <property type="match status" value="1"/>
</dbReference>
<evidence type="ECO:0000313" key="1">
    <source>
        <dbReference type="EMBL" id="SFJ62981.1"/>
    </source>
</evidence>
<evidence type="ECO:0000313" key="2">
    <source>
        <dbReference type="Proteomes" id="UP000183557"/>
    </source>
</evidence>
<name>A0A1I3SZH3_HALDA</name>
<dbReference type="RefSeq" id="WP_075035741.1">
    <property type="nucleotide sequence ID" value="NZ_FOSB01000003.1"/>
</dbReference>
<sequence length="136" mass="16429">MQIQNQSFIHLLRQAIENEWNAVDFYKRLGGDTSNRLFRHYIKHAEEDEWKHYQMFQHLHLQLTGRYHEFEPKQVSYRSFENGIIQAQIDEFDAAEMYRHMLFMIPTPIAYQALFVALTDEMEHATRFGTIYGRLK</sequence>
<dbReference type="CDD" id="cd00657">
    <property type="entry name" value="Ferritin_like"/>
    <property type="match status" value="1"/>
</dbReference>